<evidence type="ECO:0000313" key="2">
    <source>
        <dbReference type="EnsemblMetazoa" id="BGLB022209-PA"/>
    </source>
</evidence>
<dbReference type="AlphaFoldDB" id="A0A2C9KPV2"/>
<evidence type="ECO:0000313" key="3">
    <source>
        <dbReference type="Proteomes" id="UP000076420"/>
    </source>
</evidence>
<organism evidence="2 3">
    <name type="scientific">Biomphalaria glabrata</name>
    <name type="common">Bloodfluke planorb</name>
    <name type="synonym">Freshwater snail</name>
    <dbReference type="NCBI Taxonomy" id="6526"/>
    <lineage>
        <taxon>Eukaryota</taxon>
        <taxon>Metazoa</taxon>
        <taxon>Spiralia</taxon>
        <taxon>Lophotrochozoa</taxon>
        <taxon>Mollusca</taxon>
        <taxon>Gastropoda</taxon>
        <taxon>Heterobranchia</taxon>
        <taxon>Euthyneura</taxon>
        <taxon>Panpulmonata</taxon>
        <taxon>Hygrophila</taxon>
        <taxon>Lymnaeoidea</taxon>
        <taxon>Planorbidae</taxon>
        <taxon>Biomphalaria</taxon>
    </lineage>
</organism>
<proteinExistence type="predicted"/>
<reference evidence="2" key="1">
    <citation type="submission" date="2020-05" db="UniProtKB">
        <authorList>
            <consortium name="EnsemblMetazoa"/>
        </authorList>
    </citation>
    <scope>IDENTIFICATION</scope>
    <source>
        <strain evidence="2">BB02</strain>
    </source>
</reference>
<sequence>MLNQSYSKCELDILENEKIVLEGDVCFYGDFEEDEMHITIEHNLTTSVTYNSYSTLFLNHCDASSYFKCTRDGDLNSYRTTLVLNATKDLSESHWRLAGTFKKTPYYSTPVQLPKILDLSKVLMRLNGQTLSKSNTSIAIKEDEELTLCCDMAPSPCLAVITVNHTQSFSNQSCVSHRPIKSDKSTYMFGYIVCGDDKYSQVFPIDVNILQVKGEESLGIILGVVFGIGLIVLIIFLIYCQLKRTIEYLVKYFFGRISQANTLPQDDR</sequence>
<keyword evidence="1" id="KW-0472">Membrane</keyword>
<evidence type="ECO:0000256" key="1">
    <source>
        <dbReference type="SAM" id="Phobius"/>
    </source>
</evidence>
<dbReference type="VEuPathDB" id="VectorBase:BGLAX_038579"/>
<protein>
    <submittedName>
        <fullName evidence="2">Uncharacterized protein</fullName>
    </submittedName>
</protein>
<dbReference type="KEGG" id="bgt:106056745"/>
<name>A0A2C9KPV2_BIOGL</name>
<keyword evidence="1" id="KW-1133">Transmembrane helix</keyword>
<gene>
    <name evidence="2" type="primary">106056745</name>
</gene>
<feature type="transmembrane region" description="Helical" evidence="1">
    <location>
        <begin position="218"/>
        <end position="239"/>
    </location>
</feature>
<keyword evidence="1" id="KW-0812">Transmembrane</keyword>
<accession>A0A2C9KPV2</accession>
<dbReference type="EnsemblMetazoa" id="BGLB022209-RA">
    <property type="protein sequence ID" value="BGLB022209-PA"/>
    <property type="gene ID" value="BGLB022209"/>
</dbReference>
<dbReference type="VEuPathDB" id="VectorBase:BGLB022209"/>
<dbReference type="Proteomes" id="UP000076420">
    <property type="component" value="Unassembled WGS sequence"/>
</dbReference>